<dbReference type="InterPro" id="IPR001031">
    <property type="entry name" value="Thioesterase"/>
</dbReference>
<dbReference type="InterPro" id="IPR029058">
    <property type="entry name" value="AB_hydrolase_fold"/>
</dbReference>
<evidence type="ECO:0000313" key="2">
    <source>
        <dbReference type="EMBL" id="EFE34197.1"/>
    </source>
</evidence>
<protein>
    <recommendedName>
        <fullName evidence="1">Thioesterase domain-containing protein</fullName>
    </recommendedName>
</protein>
<dbReference type="STRING" id="663331.D4ASD3"/>
<feature type="domain" description="Thioesterase" evidence="1">
    <location>
        <begin position="54"/>
        <end position="157"/>
    </location>
</feature>
<organism evidence="2 3">
    <name type="scientific">Arthroderma benhamiae (strain ATCC MYA-4681 / CBS 112371)</name>
    <name type="common">Trichophyton mentagrophytes</name>
    <dbReference type="NCBI Taxonomy" id="663331"/>
    <lineage>
        <taxon>Eukaryota</taxon>
        <taxon>Fungi</taxon>
        <taxon>Dikarya</taxon>
        <taxon>Ascomycota</taxon>
        <taxon>Pezizomycotina</taxon>
        <taxon>Eurotiomycetes</taxon>
        <taxon>Eurotiomycetidae</taxon>
        <taxon>Onygenales</taxon>
        <taxon>Arthrodermataceae</taxon>
        <taxon>Trichophyton</taxon>
    </lineage>
</organism>
<dbReference type="eggNOG" id="ENOG502S3GI">
    <property type="taxonomic scope" value="Eukaryota"/>
</dbReference>
<sequence length="354" mass="39879">MLSQSTTIADIYPAIDHAHRVHSIATRIARDGMDLDLCFTVVQPAPDGYESAVPLVLIHDGGGTSVNYYYLHSLDRAVYAIQNPSFYSGEPWEDGIPEMGATYARLIRSHVPAGPILLGGWSLGGMISLEIASIFSRQSSELRVLGIVMIDSVYPLAPKPAGRTMVPHKLQFGKYTKPETQRLSSNCMAQAVEMAQTWKMPVWRGCSDETEYNRRAAFEKELSRKMKTKHPESEEHNEIPMRDLAALPQAILLRCNETVPVSTPEDPTAMCRVDVARDSEKLGWEQYGYDFISAVLQIPGHHFNIFSDEYKKKKKKKNSRLSLNEYVTDPIFIQLDDLTSRIKVACRMLERTNI</sequence>
<evidence type="ECO:0000313" key="3">
    <source>
        <dbReference type="Proteomes" id="UP000008866"/>
    </source>
</evidence>
<dbReference type="KEGG" id="abe:ARB_07148"/>
<dbReference type="SUPFAM" id="SSF53474">
    <property type="entry name" value="alpha/beta-Hydrolases"/>
    <property type="match status" value="1"/>
</dbReference>
<dbReference type="EMBL" id="ABSU01000007">
    <property type="protein sequence ID" value="EFE34197.1"/>
    <property type="molecule type" value="Genomic_DNA"/>
</dbReference>
<dbReference type="GeneID" id="9520638"/>
<gene>
    <name evidence="2" type="ORF">ARB_07148</name>
</gene>
<reference evidence="3" key="1">
    <citation type="journal article" date="2011" name="Genome Biol.">
        <title>Comparative and functional genomics provide insights into the pathogenicity of dermatophytic fungi.</title>
        <authorList>
            <person name="Burmester A."/>
            <person name="Shelest E."/>
            <person name="Gloeckner G."/>
            <person name="Heddergott C."/>
            <person name="Schindler S."/>
            <person name="Staib P."/>
            <person name="Heidel A."/>
            <person name="Felder M."/>
            <person name="Petzold A."/>
            <person name="Szafranski K."/>
            <person name="Feuermann M."/>
            <person name="Pedruzzi I."/>
            <person name="Priebe S."/>
            <person name="Groth M."/>
            <person name="Winkler R."/>
            <person name="Li W."/>
            <person name="Kniemeyer O."/>
            <person name="Schroeckh V."/>
            <person name="Hertweck C."/>
            <person name="Hube B."/>
            <person name="White T.C."/>
            <person name="Platzer M."/>
            <person name="Guthke R."/>
            <person name="Heitman J."/>
            <person name="Woestemeyer J."/>
            <person name="Zipfel P.F."/>
            <person name="Monod M."/>
            <person name="Brakhage A.A."/>
        </authorList>
    </citation>
    <scope>NUCLEOTIDE SEQUENCE [LARGE SCALE GENOMIC DNA]</scope>
    <source>
        <strain evidence="3">ATCC MYA-4681 / CBS 112371</strain>
    </source>
</reference>
<dbReference type="OMA" id="KLGWEQY"/>
<keyword evidence="3" id="KW-1185">Reference proteome</keyword>
<evidence type="ECO:0000259" key="1">
    <source>
        <dbReference type="Pfam" id="PF00975"/>
    </source>
</evidence>
<dbReference type="Proteomes" id="UP000008866">
    <property type="component" value="Unassembled WGS sequence"/>
</dbReference>
<accession>D4ASD3</accession>
<name>D4ASD3_ARTBC</name>
<comment type="caution">
    <text evidence="2">The sequence shown here is derived from an EMBL/GenBank/DDBJ whole genome shotgun (WGS) entry which is preliminary data.</text>
</comment>
<dbReference type="AlphaFoldDB" id="D4ASD3"/>
<dbReference type="Gene3D" id="3.40.50.1820">
    <property type="entry name" value="alpha/beta hydrolase"/>
    <property type="match status" value="1"/>
</dbReference>
<dbReference type="RefSeq" id="XP_003014586.1">
    <property type="nucleotide sequence ID" value="XM_003014540.1"/>
</dbReference>
<proteinExistence type="predicted"/>
<dbReference type="Pfam" id="PF00975">
    <property type="entry name" value="Thioesterase"/>
    <property type="match status" value="1"/>
</dbReference>
<dbReference type="HOGENOM" id="CLU_066049_0_0_1"/>